<dbReference type="Proteomes" id="UP000799776">
    <property type="component" value="Unassembled WGS sequence"/>
</dbReference>
<evidence type="ECO:0000256" key="1">
    <source>
        <dbReference type="SAM" id="MobiDB-lite"/>
    </source>
</evidence>
<comment type="caution">
    <text evidence="2">The sequence shown here is derived from an EMBL/GenBank/DDBJ whole genome shotgun (WGS) entry which is preliminary data.</text>
</comment>
<reference evidence="2" key="1">
    <citation type="journal article" date="2020" name="Stud. Mycol.">
        <title>101 Dothideomycetes genomes: a test case for predicting lifestyles and emergence of pathogens.</title>
        <authorList>
            <person name="Haridas S."/>
            <person name="Albert R."/>
            <person name="Binder M."/>
            <person name="Bloem J."/>
            <person name="Labutti K."/>
            <person name="Salamov A."/>
            <person name="Andreopoulos B."/>
            <person name="Baker S."/>
            <person name="Barry K."/>
            <person name="Bills G."/>
            <person name="Bluhm B."/>
            <person name="Cannon C."/>
            <person name="Castanera R."/>
            <person name="Culley D."/>
            <person name="Daum C."/>
            <person name="Ezra D."/>
            <person name="Gonzalez J."/>
            <person name="Henrissat B."/>
            <person name="Kuo A."/>
            <person name="Liang C."/>
            <person name="Lipzen A."/>
            <person name="Lutzoni F."/>
            <person name="Magnuson J."/>
            <person name="Mondo S."/>
            <person name="Nolan M."/>
            <person name="Ohm R."/>
            <person name="Pangilinan J."/>
            <person name="Park H.-J."/>
            <person name="Ramirez L."/>
            <person name="Alfaro M."/>
            <person name="Sun H."/>
            <person name="Tritt A."/>
            <person name="Yoshinaga Y."/>
            <person name="Zwiers L.-H."/>
            <person name="Turgeon B."/>
            <person name="Goodwin S."/>
            <person name="Spatafora J."/>
            <person name="Crous P."/>
            <person name="Grigoriev I."/>
        </authorList>
    </citation>
    <scope>NUCLEOTIDE SEQUENCE</scope>
    <source>
        <strain evidence="2">CBS 121410</strain>
    </source>
</reference>
<feature type="region of interest" description="Disordered" evidence="1">
    <location>
        <begin position="103"/>
        <end position="153"/>
    </location>
</feature>
<sequence>MERAGRELQRLGTDYGDDVCFFAGVPSVHAAINAEPPGGQGGIQYGVTNNIAFDNNLADALNFFDDPMHEDYIVLSQHDTVESFEAYLDSVFNIAEQGALYEGEAQETVPIKESNKRKRNEMEDEENDRSAKKVCRAKASTGRKKGCGPNRTL</sequence>
<feature type="compositionally biased region" description="Basic residues" evidence="1">
    <location>
        <begin position="132"/>
        <end position="146"/>
    </location>
</feature>
<protein>
    <submittedName>
        <fullName evidence="2">Uncharacterized protein</fullName>
    </submittedName>
</protein>
<dbReference type="AlphaFoldDB" id="A0A9P4HSQ2"/>
<proteinExistence type="predicted"/>
<dbReference type="EMBL" id="ML978727">
    <property type="protein sequence ID" value="KAF2085998.1"/>
    <property type="molecule type" value="Genomic_DNA"/>
</dbReference>
<organism evidence="2 3">
    <name type="scientific">Saccharata proteae CBS 121410</name>
    <dbReference type="NCBI Taxonomy" id="1314787"/>
    <lineage>
        <taxon>Eukaryota</taxon>
        <taxon>Fungi</taxon>
        <taxon>Dikarya</taxon>
        <taxon>Ascomycota</taxon>
        <taxon>Pezizomycotina</taxon>
        <taxon>Dothideomycetes</taxon>
        <taxon>Dothideomycetes incertae sedis</taxon>
        <taxon>Botryosphaeriales</taxon>
        <taxon>Saccharataceae</taxon>
        <taxon>Saccharata</taxon>
    </lineage>
</organism>
<accession>A0A9P4HSQ2</accession>
<keyword evidence="3" id="KW-1185">Reference proteome</keyword>
<evidence type="ECO:0000313" key="3">
    <source>
        <dbReference type="Proteomes" id="UP000799776"/>
    </source>
</evidence>
<evidence type="ECO:0000313" key="2">
    <source>
        <dbReference type="EMBL" id="KAF2085998.1"/>
    </source>
</evidence>
<name>A0A9P4HSQ2_9PEZI</name>
<gene>
    <name evidence="2" type="ORF">K490DRAFT_67284</name>
</gene>